<evidence type="ECO:0000313" key="3">
    <source>
        <dbReference type="Proteomes" id="UP000257109"/>
    </source>
</evidence>
<sequence length="161" mass="17458">MARVGSIGPTTNNQEGDGYHVHRRSPTSSFVDLVVVGERIELGISNEGFIEKPTLEKKKGETNAVVIEPTFSKGKGVVSSYPTARQPTTCAIRSFSLVDVDLDPHDLQSCHPNKNLRRIAPFKPLGPLLELEAQGQGPSGWRSAQTPRLGAEYARQPSPSP</sequence>
<feature type="region of interest" description="Disordered" evidence="1">
    <location>
        <begin position="1"/>
        <end position="24"/>
    </location>
</feature>
<organism evidence="2 3">
    <name type="scientific">Mucuna pruriens</name>
    <name type="common">Velvet bean</name>
    <name type="synonym">Dolichos pruriens</name>
    <dbReference type="NCBI Taxonomy" id="157652"/>
    <lineage>
        <taxon>Eukaryota</taxon>
        <taxon>Viridiplantae</taxon>
        <taxon>Streptophyta</taxon>
        <taxon>Embryophyta</taxon>
        <taxon>Tracheophyta</taxon>
        <taxon>Spermatophyta</taxon>
        <taxon>Magnoliopsida</taxon>
        <taxon>eudicotyledons</taxon>
        <taxon>Gunneridae</taxon>
        <taxon>Pentapetalae</taxon>
        <taxon>rosids</taxon>
        <taxon>fabids</taxon>
        <taxon>Fabales</taxon>
        <taxon>Fabaceae</taxon>
        <taxon>Papilionoideae</taxon>
        <taxon>50 kb inversion clade</taxon>
        <taxon>NPAAA clade</taxon>
        <taxon>indigoferoid/millettioid clade</taxon>
        <taxon>Phaseoleae</taxon>
        <taxon>Mucuna</taxon>
    </lineage>
</organism>
<dbReference type="AlphaFoldDB" id="A0A371G170"/>
<dbReference type="EMBL" id="QJKJ01007087">
    <property type="protein sequence ID" value="RDX84299.1"/>
    <property type="molecule type" value="Genomic_DNA"/>
</dbReference>
<protein>
    <submittedName>
        <fullName evidence="2">Uncharacterized protein</fullName>
    </submittedName>
</protein>
<accession>A0A371G170</accession>
<feature type="region of interest" description="Disordered" evidence="1">
    <location>
        <begin position="131"/>
        <end position="161"/>
    </location>
</feature>
<keyword evidence="3" id="KW-1185">Reference proteome</keyword>
<dbReference type="Proteomes" id="UP000257109">
    <property type="component" value="Unassembled WGS sequence"/>
</dbReference>
<evidence type="ECO:0000256" key="1">
    <source>
        <dbReference type="SAM" id="MobiDB-lite"/>
    </source>
</evidence>
<evidence type="ECO:0000313" key="2">
    <source>
        <dbReference type="EMBL" id="RDX84299.1"/>
    </source>
</evidence>
<name>A0A371G170_MUCPR</name>
<gene>
    <name evidence="2" type="ORF">CR513_34669</name>
</gene>
<proteinExistence type="predicted"/>
<feature type="non-terminal residue" evidence="2">
    <location>
        <position position="1"/>
    </location>
</feature>
<comment type="caution">
    <text evidence="2">The sequence shown here is derived from an EMBL/GenBank/DDBJ whole genome shotgun (WGS) entry which is preliminary data.</text>
</comment>
<reference evidence="2" key="1">
    <citation type="submission" date="2018-05" db="EMBL/GenBank/DDBJ databases">
        <title>Draft genome of Mucuna pruriens seed.</title>
        <authorList>
            <person name="Nnadi N.E."/>
            <person name="Vos R."/>
            <person name="Hasami M.H."/>
            <person name="Devisetty U.K."/>
            <person name="Aguiy J.C."/>
        </authorList>
    </citation>
    <scope>NUCLEOTIDE SEQUENCE [LARGE SCALE GENOMIC DNA]</scope>
    <source>
        <strain evidence="2">JCA_2017</strain>
    </source>
</reference>